<dbReference type="AlphaFoldDB" id="X0ULD9"/>
<comment type="caution">
    <text evidence="1">The sequence shown here is derived from an EMBL/GenBank/DDBJ whole genome shotgun (WGS) entry which is preliminary data.</text>
</comment>
<accession>X0ULD9</accession>
<evidence type="ECO:0008006" key="2">
    <source>
        <dbReference type="Google" id="ProtNLM"/>
    </source>
</evidence>
<feature type="non-terminal residue" evidence="1">
    <location>
        <position position="1"/>
    </location>
</feature>
<dbReference type="EMBL" id="BARS01020367">
    <property type="protein sequence ID" value="GAG06440.1"/>
    <property type="molecule type" value="Genomic_DNA"/>
</dbReference>
<reference evidence="1" key="1">
    <citation type="journal article" date="2014" name="Front. Microbiol.">
        <title>High frequency of phylogenetically diverse reductive dehalogenase-homologous genes in deep subseafloor sedimentary metagenomes.</title>
        <authorList>
            <person name="Kawai M."/>
            <person name="Futagami T."/>
            <person name="Toyoda A."/>
            <person name="Takaki Y."/>
            <person name="Nishi S."/>
            <person name="Hori S."/>
            <person name="Arai W."/>
            <person name="Tsubouchi T."/>
            <person name="Morono Y."/>
            <person name="Uchiyama I."/>
            <person name="Ito T."/>
            <person name="Fujiyama A."/>
            <person name="Inagaki F."/>
            <person name="Takami H."/>
        </authorList>
    </citation>
    <scope>NUCLEOTIDE SEQUENCE</scope>
    <source>
        <strain evidence="1">Expedition CK06-06</strain>
    </source>
</reference>
<protein>
    <recommendedName>
        <fullName evidence="2">Gp5/Type VI secretion system Vgr protein OB-fold domain-containing protein</fullName>
    </recommendedName>
</protein>
<organism evidence="1">
    <name type="scientific">marine sediment metagenome</name>
    <dbReference type="NCBI Taxonomy" id="412755"/>
    <lineage>
        <taxon>unclassified sequences</taxon>
        <taxon>metagenomes</taxon>
        <taxon>ecological metagenomes</taxon>
    </lineage>
</organism>
<sequence length="204" mass="21973">SVKIEDFIINTIEKRLNYNITANTYGPAGDDSPGLSDDRVFLASIDQSQGKMVVLGHLSVTQGAEPGEKIIYSRDDDGNTVAKIYFQKDGKLTIETDDEINVLGSKKIIIDGTEDVEIKSDAKVVLQNGTSTSTRGDEIQTQLDQMKTDLNNFINTTYNVHTHIVPQTPSGTTVSQTPVPPGTSTTASFVNITTGKVLLPGVGE</sequence>
<gene>
    <name evidence="1" type="ORF">S01H1_32850</name>
</gene>
<evidence type="ECO:0000313" key="1">
    <source>
        <dbReference type="EMBL" id="GAG06440.1"/>
    </source>
</evidence>
<proteinExistence type="predicted"/>
<name>X0ULD9_9ZZZZ</name>